<organism evidence="3 4">
    <name type="scientific">Ignatzschineria larvae DSM 13226</name>
    <dbReference type="NCBI Taxonomy" id="1111732"/>
    <lineage>
        <taxon>Bacteria</taxon>
        <taxon>Pseudomonadati</taxon>
        <taxon>Pseudomonadota</taxon>
        <taxon>Gammaproteobacteria</taxon>
        <taxon>Cardiobacteriales</taxon>
        <taxon>Ignatzschineriaceae</taxon>
        <taxon>Ignatzschineria</taxon>
    </lineage>
</organism>
<name>A0ABZ3BXA6_9GAMM</name>
<accession>A0ABZ3BXA6</accession>
<protein>
    <submittedName>
        <fullName evidence="3">Carbon-nitrogen hydrolase family protein</fullName>
    </submittedName>
</protein>
<feature type="domain" description="CN hydrolase" evidence="2">
    <location>
        <begin position="24"/>
        <end position="287"/>
    </location>
</feature>
<dbReference type="Proteomes" id="UP001449178">
    <property type="component" value="Chromosome"/>
</dbReference>
<dbReference type="InterPro" id="IPR050345">
    <property type="entry name" value="Aliph_Amidase/BUP"/>
</dbReference>
<dbReference type="Gene3D" id="3.60.110.10">
    <property type="entry name" value="Carbon-nitrogen hydrolase"/>
    <property type="match status" value="2"/>
</dbReference>
<evidence type="ECO:0000313" key="4">
    <source>
        <dbReference type="Proteomes" id="UP001449178"/>
    </source>
</evidence>
<dbReference type="SUPFAM" id="SSF56317">
    <property type="entry name" value="Carbon-nitrogen hydrolase"/>
    <property type="match status" value="2"/>
</dbReference>
<dbReference type="RefSeq" id="WP_084331494.1">
    <property type="nucleotide sequence ID" value="NZ_AZOD01000023.1"/>
</dbReference>
<keyword evidence="4" id="KW-1185">Reference proteome</keyword>
<evidence type="ECO:0000313" key="3">
    <source>
        <dbReference type="EMBL" id="WZW87012.1"/>
    </source>
</evidence>
<keyword evidence="1 3" id="KW-0378">Hydrolase</keyword>
<feature type="domain" description="CN hydrolase" evidence="2">
    <location>
        <begin position="323"/>
        <end position="579"/>
    </location>
</feature>
<proteinExistence type="predicted"/>
<evidence type="ECO:0000256" key="1">
    <source>
        <dbReference type="ARBA" id="ARBA00022801"/>
    </source>
</evidence>
<dbReference type="PANTHER" id="PTHR43674">
    <property type="entry name" value="NITRILASE C965.09-RELATED"/>
    <property type="match status" value="1"/>
</dbReference>
<dbReference type="PROSITE" id="PS50263">
    <property type="entry name" value="CN_HYDROLASE"/>
    <property type="match status" value="2"/>
</dbReference>
<dbReference type="GO" id="GO:0016787">
    <property type="term" value="F:hydrolase activity"/>
    <property type="evidence" value="ECO:0007669"/>
    <property type="project" value="UniProtKB-KW"/>
</dbReference>
<reference evidence="3 4" key="1">
    <citation type="submission" date="2024-03" db="EMBL/GenBank/DDBJ databases">
        <title>Complete Genome Sequence and Annotation of Ignatzschineria larvae DSM 13226.</title>
        <authorList>
            <person name="Cantrell E."/>
            <person name="Burcham Z.M."/>
        </authorList>
    </citation>
    <scope>NUCLEOTIDE SEQUENCE [LARGE SCALE GENOMIC DNA]</scope>
    <source>
        <strain evidence="3 4">DSM 13226</strain>
    </source>
</reference>
<dbReference type="EMBL" id="CP150637">
    <property type="protein sequence ID" value="WZW87012.1"/>
    <property type="molecule type" value="Genomic_DNA"/>
</dbReference>
<dbReference type="Pfam" id="PF00795">
    <property type="entry name" value="CN_hydrolase"/>
    <property type="match status" value="2"/>
</dbReference>
<dbReference type="PANTHER" id="PTHR43674:SF2">
    <property type="entry name" value="BETA-UREIDOPROPIONASE"/>
    <property type="match status" value="1"/>
</dbReference>
<gene>
    <name evidence="3" type="ORF">WMO13_06410</name>
</gene>
<dbReference type="InterPro" id="IPR003010">
    <property type="entry name" value="C-N_Hydrolase"/>
</dbReference>
<sequence>MANQNHNNFNKQSIDSEMQRSEPIKVAAVDFIPAWGDLSGNITRLVTAVEQVAKEDVDYAVFPETALCGYLFSDYEEIYPYLDTIPGKTTEAILPLLKTYNLYISIGIAELDVATGVAYNSAVLMGPEGIIGKYRKIGLNSQDQKLFAPGNCDVEVFDTPIGRIGLLICYDDTYWQYPRIAMLKGAQIIGWHSVSDRVMPTASPIEKLGDHSTVAHVQHLSAMNGVWAVCATRSGIERNPLTKEALYYNGGSSIWSPEGHKVTQAPVIPPVEITPGLNGIYTAIIDLKDADNARMAILQRRRPELYRPLLALHRAPTDSNRSAVWETPAQITMISAQWQPQDKLQDLVDRGEISVGKDQLLVLPEFSAIALSESQGDILEASDHPNGLFEQQLMAIAGKGQGYVVGSYPEIEEDHLYHTVVLVGPEGTVLARHRVTHLNERDQGWAKAGHQPTVVETAIGRIALAASYELEIVDFSGLYSALRADIVAVPSGAPNTLKVEADARLYAVSPAPTGVAEYYPYATATLQQLWVVCGGREVGAFTSSGIYGPEPIVLNPTLLAAPGDKRVSLESRVPAPFTWINQERLIHGQEAIWFPPLVSDQFNQH</sequence>
<dbReference type="InterPro" id="IPR036526">
    <property type="entry name" value="C-N_Hydrolase_sf"/>
</dbReference>
<evidence type="ECO:0000259" key="2">
    <source>
        <dbReference type="PROSITE" id="PS50263"/>
    </source>
</evidence>
<dbReference type="CDD" id="cd07197">
    <property type="entry name" value="nitrilase"/>
    <property type="match status" value="2"/>
</dbReference>